<comment type="subcellular location">
    <subcellularLocation>
        <location evidence="1">Cell membrane</location>
        <topology evidence="1">Multi-pass membrane protein</topology>
    </subcellularLocation>
</comment>
<feature type="transmembrane region" description="Helical" evidence="7">
    <location>
        <begin position="108"/>
        <end position="128"/>
    </location>
</feature>
<feature type="transmembrane region" description="Helical" evidence="7">
    <location>
        <begin position="379"/>
        <end position="399"/>
    </location>
</feature>
<feature type="transmembrane region" description="Helical" evidence="7">
    <location>
        <begin position="50"/>
        <end position="69"/>
    </location>
</feature>
<dbReference type="PANTHER" id="PTHR23513:SF11">
    <property type="entry name" value="STAPHYLOFERRIN A TRANSPORTER"/>
    <property type="match status" value="1"/>
</dbReference>
<dbReference type="CDD" id="cd06173">
    <property type="entry name" value="MFS_MefA_like"/>
    <property type="match status" value="1"/>
</dbReference>
<reference evidence="10" key="1">
    <citation type="journal article" date="2019" name="Int. J. Syst. Evol. Microbiol.">
        <title>The Global Catalogue of Microorganisms (GCM) 10K type strain sequencing project: providing services to taxonomists for standard genome sequencing and annotation.</title>
        <authorList>
            <consortium name="The Broad Institute Genomics Platform"/>
            <consortium name="The Broad Institute Genome Sequencing Center for Infectious Disease"/>
            <person name="Wu L."/>
            <person name="Ma J."/>
        </authorList>
    </citation>
    <scope>NUCLEOTIDE SEQUENCE [LARGE SCALE GENOMIC DNA]</scope>
    <source>
        <strain evidence="10">CGMCC 4.7242</strain>
    </source>
</reference>
<proteinExistence type="predicted"/>
<gene>
    <name evidence="9" type="ORF">ACFSGJ_15845</name>
</gene>
<evidence type="ECO:0000256" key="3">
    <source>
        <dbReference type="ARBA" id="ARBA00022475"/>
    </source>
</evidence>
<keyword evidence="10" id="KW-1185">Reference proteome</keyword>
<feature type="transmembrane region" description="Helical" evidence="7">
    <location>
        <begin position="257"/>
        <end position="277"/>
    </location>
</feature>
<feature type="transmembrane region" description="Helical" evidence="7">
    <location>
        <begin position="227"/>
        <end position="245"/>
    </location>
</feature>
<evidence type="ECO:0000256" key="5">
    <source>
        <dbReference type="ARBA" id="ARBA00022989"/>
    </source>
</evidence>
<evidence type="ECO:0000256" key="2">
    <source>
        <dbReference type="ARBA" id="ARBA00022448"/>
    </source>
</evidence>
<dbReference type="InterPro" id="IPR036259">
    <property type="entry name" value="MFS_trans_sf"/>
</dbReference>
<keyword evidence="5 7" id="KW-1133">Transmembrane helix</keyword>
<dbReference type="EMBL" id="JBHUGH010000012">
    <property type="protein sequence ID" value="MFD1913685.1"/>
    <property type="molecule type" value="Genomic_DNA"/>
</dbReference>
<dbReference type="Proteomes" id="UP001597353">
    <property type="component" value="Unassembled WGS sequence"/>
</dbReference>
<name>A0ABW4S8Z1_9RHOB</name>
<evidence type="ECO:0000313" key="9">
    <source>
        <dbReference type="EMBL" id="MFD1913685.1"/>
    </source>
</evidence>
<dbReference type="Pfam" id="PF05977">
    <property type="entry name" value="MFS_3"/>
    <property type="match status" value="1"/>
</dbReference>
<protein>
    <submittedName>
        <fullName evidence="9">MFS transporter</fullName>
    </submittedName>
</protein>
<dbReference type="RefSeq" id="WP_390264197.1">
    <property type="nucleotide sequence ID" value="NZ_JBHUGH010000012.1"/>
</dbReference>
<feature type="transmembrane region" description="Helical" evidence="7">
    <location>
        <begin position="344"/>
        <end position="367"/>
    </location>
</feature>
<accession>A0ABW4S8Z1</accession>
<evidence type="ECO:0000259" key="8">
    <source>
        <dbReference type="PROSITE" id="PS50850"/>
    </source>
</evidence>
<keyword evidence="3" id="KW-1003">Cell membrane</keyword>
<keyword evidence="2" id="KW-0813">Transport</keyword>
<feature type="transmembrane region" description="Helical" evidence="7">
    <location>
        <begin position="289"/>
        <end position="306"/>
    </location>
</feature>
<dbReference type="SUPFAM" id="SSF103473">
    <property type="entry name" value="MFS general substrate transporter"/>
    <property type="match status" value="1"/>
</dbReference>
<dbReference type="InterPro" id="IPR010290">
    <property type="entry name" value="TM_effector"/>
</dbReference>
<dbReference type="PANTHER" id="PTHR23513">
    <property type="entry name" value="INTEGRAL MEMBRANE EFFLUX PROTEIN-RELATED"/>
    <property type="match status" value="1"/>
</dbReference>
<evidence type="ECO:0000256" key="6">
    <source>
        <dbReference type="ARBA" id="ARBA00023136"/>
    </source>
</evidence>
<feature type="transmembrane region" description="Helical" evidence="7">
    <location>
        <begin position="165"/>
        <end position="191"/>
    </location>
</feature>
<organism evidence="9 10">
    <name type="scientific">Halodurantibacterium flavum</name>
    <dbReference type="NCBI Taxonomy" id="1382802"/>
    <lineage>
        <taxon>Bacteria</taxon>
        <taxon>Pseudomonadati</taxon>
        <taxon>Pseudomonadota</taxon>
        <taxon>Alphaproteobacteria</taxon>
        <taxon>Rhodobacterales</taxon>
        <taxon>Paracoccaceae</taxon>
        <taxon>Halodurantibacterium</taxon>
    </lineage>
</organism>
<dbReference type="PRINTS" id="PR01988">
    <property type="entry name" value="EXPORTERBACE"/>
</dbReference>
<keyword evidence="6 7" id="KW-0472">Membrane</keyword>
<feature type="transmembrane region" description="Helical" evidence="7">
    <location>
        <begin position="81"/>
        <end position="102"/>
    </location>
</feature>
<dbReference type="InterPro" id="IPR022324">
    <property type="entry name" value="Bacilysin_exporter_BacE_put"/>
</dbReference>
<evidence type="ECO:0000256" key="4">
    <source>
        <dbReference type="ARBA" id="ARBA00022692"/>
    </source>
</evidence>
<feature type="domain" description="Major facilitator superfamily (MFS) profile" evidence="8">
    <location>
        <begin position="1"/>
        <end position="402"/>
    </location>
</feature>
<evidence type="ECO:0000256" key="7">
    <source>
        <dbReference type="SAM" id="Phobius"/>
    </source>
</evidence>
<feature type="transmembrane region" description="Helical" evidence="7">
    <location>
        <begin position="20"/>
        <end position="44"/>
    </location>
</feature>
<evidence type="ECO:0000313" key="10">
    <source>
        <dbReference type="Proteomes" id="UP001597353"/>
    </source>
</evidence>
<dbReference type="PROSITE" id="PS50850">
    <property type="entry name" value="MFS"/>
    <property type="match status" value="1"/>
</dbReference>
<evidence type="ECO:0000256" key="1">
    <source>
        <dbReference type="ARBA" id="ARBA00004651"/>
    </source>
</evidence>
<dbReference type="Gene3D" id="1.20.1250.20">
    <property type="entry name" value="MFS general substrate transporter like domains"/>
    <property type="match status" value="1"/>
</dbReference>
<keyword evidence="4 7" id="KW-0812">Transmembrane</keyword>
<dbReference type="InterPro" id="IPR020846">
    <property type="entry name" value="MFS_dom"/>
</dbReference>
<feature type="transmembrane region" description="Helical" evidence="7">
    <location>
        <begin position="312"/>
        <end position="332"/>
    </location>
</feature>
<comment type="caution">
    <text evidence="9">The sequence shown here is derived from an EMBL/GenBank/DDBJ whole genome shotgun (WGS) entry which is preliminary data.</text>
</comment>
<sequence>MPHRQSAFVPFRHRDFRTLWGASLMSNFGGLVQGVGAAWAMTLLTTSPTLIALVQATTTLPVMLFAMFSGALADNFDRRRIMLTAQSLMFGFSVLLAVIAWMDGLTPWLLLGLTFLIGAGTALHNPSWQASMGDLVPRDDLPAAVSLNSMGFNLMRSVGPAVGGIIVASFGASVAFAVNAVSYLPLIGALARWRPTRRDRAMTRESLGPAVAAGLRYVALSPNILRVMLRAGLFGFSAVSILALLPLVVRDLTGGGSFIYGILLGCFGIGAIGGALLNARLRAALGNEWIVRLAFVIFGVSAFVLSQSRVPALSALTMLPAGAAWVLALSLFNVSVQLSTPRWVLGRALSLYQVSSFGGMAAGSWVWGMVATAQGVDAALAASALAMLVGAVAGIFLALPEFTPLDLDPLGRFREPVLRLDLRRSSGPIMIMVDYRIDLADVPEFLRLMTERRRIRRRDGARNWALLRDLEAPEIWTESYHVATWDEYLRHNLRRTKADAEVTEALRALHRGDEPPRVHRMIERHSVSPADDLPLRSPVDIS</sequence>